<sequence length="490" mass="53138">MGHSRPRIAICGLHIESSTFTPYTSGEKDFVVRRGQQLLERYSWKDEPWAQVVDWVPVLHAGALPGGVVERRAYEAWREEIEQGLRQAHQSEPLDGVFFDIHGAASVEGEDDAEGDLVTAVRRAVGPGPMISASMDLHGNVSDTLFDGCDLMTCYRMAPHEDARESVRRAAYNLVARLRDGSGKPVKALVHVPVLLPGEKTSTRIEPARSLYARVPDVEARPGVTDAAIWIGFAWADQPRCQGAVVVYGDDRQAVADGACELAEAFWQVRDDFDFVAPVDSLEGCLEWALTARRPTFISDSGDNPGAGGADDVTVALAGLLAWEPVRTGSLEVIHASIVDPVAAEACWQAGAGGEVSVELGGHIDTREPGPVPVTGTVTALCDDPMGGRTAALRSGGLTVIVTSRRNQYAEHEQYARLGLDVRRADVVVVKIGYLEPDLYEAQRDWKMALTPGGVDQDLIRLGHRHIERPMVPFDTDLGKAGPHLRLVVP</sequence>
<name>C0W3B9_9ACTO</name>
<evidence type="ECO:0000259" key="2">
    <source>
        <dbReference type="Pfam" id="PF07364"/>
    </source>
</evidence>
<dbReference type="eggNOG" id="COG5476">
    <property type="taxonomic scope" value="Bacteria"/>
</dbReference>
<dbReference type="Pfam" id="PF07171">
    <property type="entry name" value="MlrC_C"/>
    <property type="match status" value="1"/>
</dbReference>
<dbReference type="EMBL" id="ACFH01000018">
    <property type="protein sequence ID" value="EEH66773.1"/>
    <property type="molecule type" value="Genomic_DNA"/>
</dbReference>
<gene>
    <name evidence="3" type="ORF">HMPREF0058_0363</name>
</gene>
<evidence type="ECO:0000313" key="4">
    <source>
        <dbReference type="Proteomes" id="UP000004778"/>
    </source>
</evidence>
<feature type="domain" description="Microcystin LR degradation protein MlrC N-terminal" evidence="2">
    <location>
        <begin position="7"/>
        <end position="289"/>
    </location>
</feature>
<dbReference type="STRING" id="103621.GCA_001067145_01140"/>
<proteinExistence type="predicted"/>
<dbReference type="Pfam" id="PF07364">
    <property type="entry name" value="DUF1485"/>
    <property type="match status" value="1"/>
</dbReference>
<dbReference type="HOGENOM" id="CLU_028172_2_0_11"/>
<evidence type="ECO:0000259" key="1">
    <source>
        <dbReference type="Pfam" id="PF07171"/>
    </source>
</evidence>
<accession>C0W3B9</accession>
<dbReference type="Proteomes" id="UP000004778">
    <property type="component" value="Unassembled WGS sequence"/>
</dbReference>
<organism evidence="3 4">
    <name type="scientific">Actinomyces urogenitalis DSM 15434</name>
    <dbReference type="NCBI Taxonomy" id="525246"/>
    <lineage>
        <taxon>Bacteria</taxon>
        <taxon>Bacillati</taxon>
        <taxon>Actinomycetota</taxon>
        <taxon>Actinomycetes</taxon>
        <taxon>Actinomycetales</taxon>
        <taxon>Actinomycetaceae</taxon>
        <taxon>Actinomyces</taxon>
    </lineage>
</organism>
<evidence type="ECO:0000313" key="3">
    <source>
        <dbReference type="EMBL" id="EEH66773.1"/>
    </source>
</evidence>
<feature type="domain" description="Microcystin LR degradation protein MlrC C-terminal" evidence="1">
    <location>
        <begin position="298"/>
        <end position="466"/>
    </location>
</feature>
<reference evidence="3 4" key="1">
    <citation type="submission" date="2009-01" db="EMBL/GenBank/DDBJ databases">
        <authorList>
            <person name="Qin X."/>
            <person name="Bachman B."/>
            <person name="Battles P."/>
            <person name="Bell A."/>
            <person name="Bess C."/>
            <person name="Bickham C."/>
            <person name="Chaboub L."/>
            <person name="Chen D."/>
            <person name="Coyle M."/>
            <person name="Deiros D.R."/>
            <person name="Dinh H."/>
            <person name="Forbes L."/>
            <person name="Fowler G."/>
            <person name="Francisco L."/>
            <person name="Fu Q."/>
            <person name="Gubbala S."/>
            <person name="Hale W."/>
            <person name="Han Y."/>
            <person name="Hemphill L."/>
            <person name="Highlander S.K."/>
            <person name="Hirani K."/>
            <person name="Hogues M."/>
            <person name="Jackson L."/>
            <person name="Jakkamsetti A."/>
            <person name="Javaid M."/>
            <person name="Jiang H."/>
            <person name="Korchina V."/>
            <person name="Kovar C."/>
            <person name="Lara F."/>
            <person name="Lee S."/>
            <person name="Mata R."/>
            <person name="Mathew T."/>
            <person name="Moen C."/>
            <person name="Morales K."/>
            <person name="Munidasa M."/>
            <person name="Nazareth L."/>
            <person name="Ngo R."/>
            <person name="Nguyen L."/>
            <person name="Okwuonu G."/>
            <person name="Ongeri F."/>
            <person name="Patil S."/>
            <person name="Petrosino J."/>
            <person name="Pham C."/>
            <person name="Pham P."/>
            <person name="Pu L.-L."/>
            <person name="Puazo M."/>
            <person name="Raj R."/>
            <person name="Reid J."/>
            <person name="Rouhana J."/>
            <person name="Saada N."/>
            <person name="Shang Y."/>
            <person name="Simmons D."/>
            <person name="Thornton R."/>
            <person name="Warren J."/>
            <person name="Weissenberger G."/>
            <person name="Zhang J."/>
            <person name="Zhang L."/>
            <person name="Zhou C."/>
            <person name="Zhu D."/>
            <person name="Muzny D."/>
            <person name="Worley K."/>
            <person name="Gibbs R."/>
        </authorList>
    </citation>
    <scope>NUCLEOTIDE SEQUENCE [LARGE SCALE GENOMIC DNA]</scope>
    <source>
        <strain evidence="3 4">DSM 15434</strain>
    </source>
</reference>
<keyword evidence="4" id="KW-1185">Reference proteome</keyword>
<dbReference type="OrthoDB" id="9815420at2"/>
<dbReference type="InterPro" id="IPR010799">
    <property type="entry name" value="MlrC_C"/>
</dbReference>
<comment type="caution">
    <text evidence="3">The sequence shown here is derived from an EMBL/GenBank/DDBJ whole genome shotgun (WGS) entry which is preliminary data.</text>
</comment>
<dbReference type="InterPro" id="IPR015995">
    <property type="entry name" value="MlrC_N"/>
</dbReference>
<dbReference type="RefSeq" id="WP_006549667.1">
    <property type="nucleotide sequence ID" value="NZ_DS999576.1"/>
</dbReference>
<protein>
    <submittedName>
        <fullName evidence="3">MlrC domain protein</fullName>
    </submittedName>
</protein>
<dbReference type="InterPro" id="IPR009197">
    <property type="entry name" value="MlrC"/>
</dbReference>
<dbReference type="PIRSF" id="PIRSF012702">
    <property type="entry name" value="UCP012702"/>
    <property type="match status" value="1"/>
</dbReference>
<dbReference type="AlphaFoldDB" id="C0W3B9"/>